<dbReference type="AlphaFoldDB" id="A0A5J4R8R0"/>
<organism evidence="2">
    <name type="scientific">termite gut metagenome</name>
    <dbReference type="NCBI Taxonomy" id="433724"/>
    <lineage>
        <taxon>unclassified sequences</taxon>
        <taxon>metagenomes</taxon>
        <taxon>organismal metagenomes</taxon>
    </lineage>
</organism>
<comment type="caution">
    <text evidence="2">The sequence shown here is derived from an EMBL/GenBank/DDBJ whole genome shotgun (WGS) entry which is preliminary data.</text>
</comment>
<dbReference type="GO" id="GO:0016757">
    <property type="term" value="F:glycosyltransferase activity"/>
    <property type="evidence" value="ECO:0007669"/>
    <property type="project" value="UniProtKB-KW"/>
</dbReference>
<accession>A0A5J4R8R0</accession>
<name>A0A5J4R8R0_9ZZZZ</name>
<dbReference type="Gene3D" id="3.40.50.2000">
    <property type="entry name" value="Glycogen Phosphorylase B"/>
    <property type="match status" value="1"/>
</dbReference>
<keyword evidence="2" id="KW-0328">Glycosyltransferase</keyword>
<dbReference type="InterPro" id="IPR001296">
    <property type="entry name" value="Glyco_trans_1"/>
</dbReference>
<dbReference type="Pfam" id="PF00534">
    <property type="entry name" value="Glycos_transf_1"/>
    <property type="match status" value="1"/>
</dbReference>
<gene>
    <name evidence="2" type="ORF">EZS27_021770</name>
</gene>
<dbReference type="EC" id="2.4.1.-" evidence="2"/>
<feature type="domain" description="Glycosyl transferase family 1" evidence="1">
    <location>
        <begin position="3"/>
        <end position="50"/>
    </location>
</feature>
<protein>
    <submittedName>
        <fullName evidence="2">Glycosyltransferase Gtf1</fullName>
        <ecNumber evidence="2">2.4.1.-</ecNumber>
    </submittedName>
</protein>
<reference evidence="2" key="1">
    <citation type="submission" date="2019-03" db="EMBL/GenBank/DDBJ databases">
        <title>Single cell metagenomics reveals metabolic interactions within the superorganism composed of flagellate Streblomastix strix and complex community of Bacteroidetes bacteria on its surface.</title>
        <authorList>
            <person name="Treitli S.C."/>
            <person name="Kolisko M."/>
            <person name="Husnik F."/>
            <person name="Keeling P."/>
            <person name="Hampl V."/>
        </authorList>
    </citation>
    <scope>NUCLEOTIDE SEQUENCE</scope>
    <source>
        <strain evidence="2">STM</strain>
    </source>
</reference>
<dbReference type="EMBL" id="SNRY01001651">
    <property type="protein sequence ID" value="KAA6329421.1"/>
    <property type="molecule type" value="Genomic_DNA"/>
</dbReference>
<sequence>MLGGMPYLITDKEDGLLIDAGNEHQMLDKIDELIENSNEVRRLTRNARKKVETYDWEVVKKSWCQILI</sequence>
<evidence type="ECO:0000313" key="2">
    <source>
        <dbReference type="EMBL" id="KAA6329421.1"/>
    </source>
</evidence>
<dbReference type="SUPFAM" id="SSF53756">
    <property type="entry name" value="UDP-Glycosyltransferase/glycogen phosphorylase"/>
    <property type="match status" value="1"/>
</dbReference>
<keyword evidence="2" id="KW-0808">Transferase</keyword>
<evidence type="ECO:0000259" key="1">
    <source>
        <dbReference type="Pfam" id="PF00534"/>
    </source>
</evidence>
<proteinExistence type="predicted"/>